<comment type="similarity">
    <text evidence="4">Belongs to the RNase H family.</text>
</comment>
<dbReference type="Gene3D" id="3.40.970.10">
    <property type="entry name" value="Ribonuclease H1, N-terminal domain"/>
    <property type="match status" value="1"/>
</dbReference>
<gene>
    <name evidence="13" type="ordered locus">CA_C2551</name>
</gene>
<dbReference type="GeneID" id="44999023"/>
<dbReference type="EC" id="3.1.26.4" evidence="5"/>
<dbReference type="CDD" id="cd09277">
    <property type="entry name" value="RNase_HI_bacteria_like"/>
    <property type="match status" value="1"/>
</dbReference>
<keyword evidence="8" id="KW-0479">Metal-binding</keyword>
<keyword evidence="11" id="KW-0460">Magnesium</keyword>
<evidence type="ECO:0000256" key="8">
    <source>
        <dbReference type="ARBA" id="ARBA00022723"/>
    </source>
</evidence>
<dbReference type="eggNOG" id="COG3341">
    <property type="taxonomic scope" value="Bacteria"/>
</dbReference>
<comment type="cofactor">
    <cofactor evidence="2">
        <name>Mg(2+)</name>
        <dbReference type="ChEBI" id="CHEBI:18420"/>
    </cofactor>
</comment>
<dbReference type="GO" id="GO:0046872">
    <property type="term" value="F:metal ion binding"/>
    <property type="evidence" value="ECO:0007669"/>
    <property type="project" value="UniProtKB-KW"/>
</dbReference>
<dbReference type="FunFam" id="3.40.970.10:FF:000002">
    <property type="entry name" value="Ribonuclease H"/>
    <property type="match status" value="1"/>
</dbReference>
<dbReference type="Pfam" id="PF01693">
    <property type="entry name" value="Cauli_VI"/>
    <property type="match status" value="1"/>
</dbReference>
<dbReference type="Proteomes" id="UP000000814">
    <property type="component" value="Chromosome"/>
</dbReference>
<dbReference type="InterPro" id="IPR011320">
    <property type="entry name" value="RNase_H1_N"/>
</dbReference>
<dbReference type="Gene3D" id="3.30.420.10">
    <property type="entry name" value="Ribonuclease H-like superfamily/Ribonuclease H"/>
    <property type="match status" value="1"/>
</dbReference>
<dbReference type="OrthoDB" id="9811552at2"/>
<dbReference type="SUPFAM" id="SSF55658">
    <property type="entry name" value="L9 N-domain-like"/>
    <property type="match status" value="1"/>
</dbReference>
<keyword evidence="7" id="KW-0540">Nuclease</keyword>
<evidence type="ECO:0000256" key="1">
    <source>
        <dbReference type="ARBA" id="ARBA00000077"/>
    </source>
</evidence>
<dbReference type="PIR" id="C97214">
    <property type="entry name" value="C97214"/>
</dbReference>
<evidence type="ECO:0000256" key="10">
    <source>
        <dbReference type="ARBA" id="ARBA00022801"/>
    </source>
</evidence>
<evidence type="ECO:0000256" key="7">
    <source>
        <dbReference type="ARBA" id="ARBA00022722"/>
    </source>
</evidence>
<dbReference type="GO" id="GO:0004523">
    <property type="term" value="F:RNA-DNA hybrid ribonuclease activity"/>
    <property type="evidence" value="ECO:0007669"/>
    <property type="project" value="UniProtKB-EC"/>
</dbReference>
<keyword evidence="9" id="KW-0255">Endonuclease</keyword>
<dbReference type="STRING" id="272562.CA_C2551"/>
<dbReference type="PROSITE" id="PS50879">
    <property type="entry name" value="RNASE_H_1"/>
    <property type="match status" value="1"/>
</dbReference>
<dbReference type="EMBL" id="AE001437">
    <property type="protein sequence ID" value="AAK80502.1"/>
    <property type="molecule type" value="Genomic_DNA"/>
</dbReference>
<evidence type="ECO:0000256" key="11">
    <source>
        <dbReference type="ARBA" id="ARBA00022842"/>
    </source>
</evidence>
<sequence>MAKKNFYAVKEGRKTGIFKTWDECVQYVSGYPNAKYKGFVTREEAEVYLEGCVNLDINNEEPVPKFNQNIPLKSGYDITPIKSKAKVKSSKTFVEPDTIKEEYEFIAFVDGSYDKLKKLYGSGVIVLGENDEFKVYSTAGRDTWDQWNIVGELEATKLALTKAKEFGTKNVAIYHDLKNIALWATGEWKAKNEFTQGYVKFIEDISKELNIYFVKVKGHSYESKYNDLADEAAKKAIVEY</sequence>
<dbReference type="RefSeq" id="WP_010965843.1">
    <property type="nucleotide sequence ID" value="NC_003030.1"/>
</dbReference>
<dbReference type="PANTHER" id="PTHR10642">
    <property type="entry name" value="RIBONUCLEASE H1"/>
    <property type="match status" value="1"/>
</dbReference>
<dbReference type="PANTHER" id="PTHR10642:SF26">
    <property type="entry name" value="RIBONUCLEASE H1"/>
    <property type="match status" value="1"/>
</dbReference>
<dbReference type="AlphaFoldDB" id="Q97G21"/>
<feature type="domain" description="RNase H type-1" evidence="12">
    <location>
        <begin position="101"/>
        <end position="238"/>
    </location>
</feature>
<dbReference type="PATRIC" id="fig|272562.8.peg.2743"/>
<organism evidence="13 14">
    <name type="scientific">Clostridium acetobutylicum (strain ATCC 824 / DSM 792 / JCM 1419 / IAM 19013 / LMG 5710 / NBRC 13948 / NRRL B-527 / VKM B-1787 / 2291 / W)</name>
    <dbReference type="NCBI Taxonomy" id="272562"/>
    <lineage>
        <taxon>Bacteria</taxon>
        <taxon>Bacillati</taxon>
        <taxon>Bacillota</taxon>
        <taxon>Clostridia</taxon>
        <taxon>Eubacteriales</taxon>
        <taxon>Clostridiaceae</taxon>
        <taxon>Clostridium</taxon>
    </lineage>
</organism>
<accession>Q97G21</accession>
<evidence type="ECO:0000256" key="2">
    <source>
        <dbReference type="ARBA" id="ARBA00001946"/>
    </source>
</evidence>
<comment type="function">
    <text evidence="3">Endonuclease that specifically degrades the RNA of RNA-DNA hybrids.</text>
</comment>
<comment type="catalytic activity">
    <reaction evidence="1">
        <text>Endonucleolytic cleavage to 5'-phosphomonoester.</text>
        <dbReference type="EC" id="3.1.26.4"/>
    </reaction>
</comment>
<evidence type="ECO:0000313" key="13">
    <source>
        <dbReference type="EMBL" id="AAK80502.1"/>
    </source>
</evidence>
<keyword evidence="14" id="KW-1185">Reference proteome</keyword>
<evidence type="ECO:0000313" key="14">
    <source>
        <dbReference type="Proteomes" id="UP000000814"/>
    </source>
</evidence>
<dbReference type="HOGENOM" id="CLU_030894_2_1_9"/>
<dbReference type="eggNOG" id="COG0328">
    <property type="taxonomic scope" value="Bacteria"/>
</dbReference>
<evidence type="ECO:0000256" key="6">
    <source>
        <dbReference type="ARBA" id="ARBA00017721"/>
    </source>
</evidence>
<dbReference type="InterPro" id="IPR037056">
    <property type="entry name" value="RNase_H1_N_sf"/>
</dbReference>
<dbReference type="InterPro" id="IPR002156">
    <property type="entry name" value="RNaseH_domain"/>
</dbReference>
<dbReference type="InterPro" id="IPR036397">
    <property type="entry name" value="RNaseH_sf"/>
</dbReference>
<keyword evidence="10" id="KW-0378">Hydrolase</keyword>
<dbReference type="InterPro" id="IPR050092">
    <property type="entry name" value="RNase_H"/>
</dbReference>
<proteinExistence type="inferred from homology"/>
<dbReference type="GO" id="GO:0003676">
    <property type="term" value="F:nucleic acid binding"/>
    <property type="evidence" value="ECO:0007669"/>
    <property type="project" value="InterPro"/>
</dbReference>
<dbReference type="GO" id="GO:0043137">
    <property type="term" value="P:DNA replication, removal of RNA primer"/>
    <property type="evidence" value="ECO:0007669"/>
    <property type="project" value="TreeGrafter"/>
</dbReference>
<dbReference type="InterPro" id="IPR012337">
    <property type="entry name" value="RNaseH-like_sf"/>
</dbReference>
<evidence type="ECO:0000256" key="3">
    <source>
        <dbReference type="ARBA" id="ARBA00004065"/>
    </source>
</evidence>
<evidence type="ECO:0000256" key="5">
    <source>
        <dbReference type="ARBA" id="ARBA00012180"/>
    </source>
</evidence>
<evidence type="ECO:0000259" key="12">
    <source>
        <dbReference type="PROSITE" id="PS50879"/>
    </source>
</evidence>
<evidence type="ECO:0000256" key="9">
    <source>
        <dbReference type="ARBA" id="ARBA00022759"/>
    </source>
</evidence>
<reference evidence="13 14" key="1">
    <citation type="journal article" date="2001" name="J. Bacteriol.">
        <title>Genome sequence and comparative analysis of the solvent-producing bacterium Clostridium acetobutylicum.</title>
        <authorList>
            <person name="Nolling J."/>
            <person name="Breton G."/>
            <person name="Omelchenko M.V."/>
            <person name="Makarova K.S."/>
            <person name="Zeng Q."/>
            <person name="Gibson R."/>
            <person name="Lee H.M."/>
            <person name="Dubois J."/>
            <person name="Qiu D."/>
            <person name="Hitti J."/>
            <person name="Wolf Y.I."/>
            <person name="Tatusov R.L."/>
            <person name="Sabathe F."/>
            <person name="Doucette-Stamm L."/>
            <person name="Soucaille P."/>
            <person name="Daly M.J."/>
            <person name="Bennett G.N."/>
            <person name="Koonin E.V."/>
            <person name="Smith D.R."/>
        </authorList>
    </citation>
    <scope>NUCLEOTIDE SEQUENCE [LARGE SCALE GENOMIC DNA]</scope>
    <source>
        <strain evidence="14">ATCC 824 / DSM 792 / JCM 1419 / LMG 5710 / VKM B-1787</strain>
    </source>
</reference>
<dbReference type="InterPro" id="IPR009027">
    <property type="entry name" value="Ribosomal_bL9/RNase_H1_N"/>
</dbReference>
<protein>
    <recommendedName>
        <fullName evidence="6">Ribonuclease H</fullName>
        <ecNumber evidence="5">3.1.26.4</ecNumber>
    </recommendedName>
</protein>
<dbReference type="SUPFAM" id="SSF53098">
    <property type="entry name" value="Ribonuclease H-like"/>
    <property type="match status" value="1"/>
</dbReference>
<evidence type="ECO:0000256" key="4">
    <source>
        <dbReference type="ARBA" id="ARBA00005300"/>
    </source>
</evidence>
<dbReference type="Pfam" id="PF00075">
    <property type="entry name" value="RNase_H"/>
    <property type="match status" value="1"/>
</dbReference>
<name>Q97G21_CLOAB</name>
<dbReference type="KEGG" id="cac:CA_C2551"/>